<dbReference type="PANTHER" id="PTHR43095:SF5">
    <property type="entry name" value="XYLULOSE KINASE"/>
    <property type="match status" value="1"/>
</dbReference>
<comment type="similarity">
    <text evidence="1">Belongs to the FGGY kinase family.</text>
</comment>
<comment type="caution">
    <text evidence="5">The sequence shown here is derived from an EMBL/GenBank/DDBJ whole genome shotgun (WGS) entry which is preliminary data.</text>
</comment>
<protein>
    <submittedName>
        <fullName evidence="5">Xylulose kinase</fullName>
        <ecNumber evidence="5">2.7.1.17</ecNumber>
    </submittedName>
</protein>
<name>A0A401FIS9_9LACO</name>
<evidence type="ECO:0000256" key="3">
    <source>
        <dbReference type="ARBA" id="ARBA00022777"/>
    </source>
</evidence>
<dbReference type="Gene3D" id="3.30.420.40">
    <property type="match status" value="1"/>
</dbReference>
<dbReference type="InterPro" id="IPR018484">
    <property type="entry name" value="FGGY_N"/>
</dbReference>
<dbReference type="SUPFAM" id="SSF53067">
    <property type="entry name" value="Actin-like ATPase domain"/>
    <property type="match status" value="1"/>
</dbReference>
<dbReference type="InterPro" id="IPR043129">
    <property type="entry name" value="ATPase_NBD"/>
</dbReference>
<evidence type="ECO:0000259" key="4">
    <source>
        <dbReference type="Pfam" id="PF00370"/>
    </source>
</evidence>
<dbReference type="InterPro" id="IPR018483">
    <property type="entry name" value="Carb_kinase_FGGY_CS"/>
</dbReference>
<reference evidence="5 6" key="1">
    <citation type="submission" date="2017-11" db="EMBL/GenBank/DDBJ databases">
        <title>Draft Genome Sequence of Lactobacillus curieae NBRC 111893 isolated from Koso, a Japanese sugar-Vegetable Fermented Beverage.</title>
        <authorList>
            <person name="Chiou T.Y."/>
            <person name="Oshima K."/>
            <person name="Suda W."/>
            <person name="Hattori M."/>
            <person name="Takahashi T."/>
        </authorList>
    </citation>
    <scope>NUCLEOTIDE SEQUENCE [LARGE SCALE GENOMIC DNA]</scope>
    <source>
        <strain evidence="5 6">NBRC111893</strain>
    </source>
</reference>
<evidence type="ECO:0000256" key="2">
    <source>
        <dbReference type="ARBA" id="ARBA00022679"/>
    </source>
</evidence>
<dbReference type="PROSITE" id="PS00933">
    <property type="entry name" value="FGGY_KINASES_1"/>
    <property type="match status" value="1"/>
</dbReference>
<gene>
    <name evidence="5" type="ORF">NBRC111893_405</name>
</gene>
<dbReference type="Proteomes" id="UP000286974">
    <property type="component" value="Unassembled WGS sequence"/>
</dbReference>
<dbReference type="EMBL" id="BEXA01000001">
    <property type="protein sequence ID" value="GAY72259.1"/>
    <property type="molecule type" value="Genomic_DNA"/>
</dbReference>
<sequence length="165" mass="18372">MTKCVLGIDLGTSSVKVSAVTADGTIIAQEGMDFPLNQPKPGYAEQDPEDWVSSTTVSIVKLILNDQIKASDIAGISYSGQMHGLVLLDENNKVLRPAMLWNDTRSTKQCEEIMSKMGERFIDITHNKPLEGFTLPKLLWVKENQPEILLRLRQCFCRKTTCGSE</sequence>
<evidence type="ECO:0000256" key="1">
    <source>
        <dbReference type="ARBA" id="ARBA00009156"/>
    </source>
</evidence>
<proteinExistence type="inferred from homology"/>
<dbReference type="AlphaFoldDB" id="A0A401FIS9"/>
<dbReference type="Pfam" id="PF00370">
    <property type="entry name" value="FGGY_N"/>
    <property type="match status" value="1"/>
</dbReference>
<keyword evidence="6" id="KW-1185">Reference proteome</keyword>
<evidence type="ECO:0000313" key="5">
    <source>
        <dbReference type="EMBL" id="GAY72259.1"/>
    </source>
</evidence>
<organism evidence="5 6">
    <name type="scientific">Lentilactobacillus kosonis</name>
    <dbReference type="NCBI Taxonomy" id="2810561"/>
    <lineage>
        <taxon>Bacteria</taxon>
        <taxon>Bacillati</taxon>
        <taxon>Bacillota</taxon>
        <taxon>Bacilli</taxon>
        <taxon>Lactobacillales</taxon>
        <taxon>Lactobacillaceae</taxon>
        <taxon>Lentilactobacillus</taxon>
    </lineage>
</organism>
<feature type="domain" description="Carbohydrate kinase FGGY N-terminal" evidence="4">
    <location>
        <begin position="5"/>
        <end position="154"/>
    </location>
</feature>
<dbReference type="EC" id="2.7.1.17" evidence="5"/>
<keyword evidence="2 5" id="KW-0808">Transferase</keyword>
<dbReference type="InterPro" id="IPR050406">
    <property type="entry name" value="FGGY_Carb_Kinase"/>
</dbReference>
<keyword evidence="3 5" id="KW-0418">Kinase</keyword>
<dbReference type="PANTHER" id="PTHR43095">
    <property type="entry name" value="SUGAR KINASE"/>
    <property type="match status" value="1"/>
</dbReference>
<accession>A0A401FIS9</accession>
<dbReference type="GO" id="GO:0004856">
    <property type="term" value="F:D-xylulokinase activity"/>
    <property type="evidence" value="ECO:0007669"/>
    <property type="project" value="UniProtKB-EC"/>
</dbReference>
<evidence type="ECO:0000313" key="6">
    <source>
        <dbReference type="Proteomes" id="UP000286974"/>
    </source>
</evidence>